<feature type="region of interest" description="Disordered" evidence="4">
    <location>
        <begin position="336"/>
        <end position="355"/>
    </location>
</feature>
<proteinExistence type="predicted"/>
<reference evidence="6 7" key="1">
    <citation type="journal article" date="2018" name="Mol. Biol. Evol.">
        <title>Broad Genomic Sampling Reveals a Smut Pathogenic Ancestry of the Fungal Clade Ustilaginomycotina.</title>
        <authorList>
            <person name="Kijpornyongpan T."/>
            <person name="Mondo S.J."/>
            <person name="Barry K."/>
            <person name="Sandor L."/>
            <person name="Lee J."/>
            <person name="Lipzen A."/>
            <person name="Pangilinan J."/>
            <person name="LaButti K."/>
            <person name="Hainaut M."/>
            <person name="Henrissat B."/>
            <person name="Grigoriev I.V."/>
            <person name="Spatafora J.W."/>
            <person name="Aime M.C."/>
        </authorList>
    </citation>
    <scope>NUCLEOTIDE SEQUENCE [LARGE SCALE GENOMIC DNA]</scope>
    <source>
        <strain evidence="6 7">MCA 3882</strain>
    </source>
</reference>
<gene>
    <name evidence="6" type="ORF">FA14DRAFT_191920</name>
</gene>
<dbReference type="SUPFAM" id="SSF52141">
    <property type="entry name" value="Uracil-DNA glycosylase-like"/>
    <property type="match status" value="1"/>
</dbReference>
<dbReference type="OrthoDB" id="565731at2759"/>
<evidence type="ECO:0000313" key="6">
    <source>
        <dbReference type="EMBL" id="PWN32851.1"/>
    </source>
</evidence>
<evidence type="ECO:0000313" key="7">
    <source>
        <dbReference type="Proteomes" id="UP000245771"/>
    </source>
</evidence>
<evidence type="ECO:0000256" key="3">
    <source>
        <dbReference type="ARBA" id="ARBA00023204"/>
    </source>
</evidence>
<dbReference type="PANTHER" id="PTHR12159">
    <property type="entry name" value="G/T AND G/U MISMATCH-SPECIFIC DNA GLYCOSYLASE"/>
    <property type="match status" value="1"/>
</dbReference>
<feature type="region of interest" description="Disordered" evidence="4">
    <location>
        <begin position="1"/>
        <end position="49"/>
    </location>
</feature>
<evidence type="ECO:0000256" key="2">
    <source>
        <dbReference type="ARBA" id="ARBA00022801"/>
    </source>
</evidence>
<dbReference type="InterPro" id="IPR015637">
    <property type="entry name" value="MUG/TDG"/>
</dbReference>
<dbReference type="InterPro" id="IPR036895">
    <property type="entry name" value="Uracil-DNA_glycosylase-like_sf"/>
</dbReference>
<dbReference type="GO" id="GO:0004844">
    <property type="term" value="F:uracil DNA N-glycosylase activity"/>
    <property type="evidence" value="ECO:0007669"/>
    <property type="project" value="TreeGrafter"/>
</dbReference>
<dbReference type="PANTHER" id="PTHR12159:SF9">
    <property type="entry name" value="G_T MISMATCH-SPECIFIC THYMINE DNA GLYCOSYLASE"/>
    <property type="match status" value="1"/>
</dbReference>
<evidence type="ECO:0000256" key="4">
    <source>
        <dbReference type="SAM" id="MobiDB-lite"/>
    </source>
</evidence>
<dbReference type="RefSeq" id="XP_025353153.1">
    <property type="nucleotide sequence ID" value="XM_025501899.1"/>
</dbReference>
<organism evidence="6 7">
    <name type="scientific">Meira miltonrushii</name>
    <dbReference type="NCBI Taxonomy" id="1280837"/>
    <lineage>
        <taxon>Eukaryota</taxon>
        <taxon>Fungi</taxon>
        <taxon>Dikarya</taxon>
        <taxon>Basidiomycota</taxon>
        <taxon>Ustilaginomycotina</taxon>
        <taxon>Exobasidiomycetes</taxon>
        <taxon>Exobasidiales</taxon>
        <taxon>Brachybasidiaceae</taxon>
        <taxon>Meira</taxon>
    </lineage>
</organism>
<dbReference type="InParanoid" id="A0A316V8N7"/>
<evidence type="ECO:0000256" key="1">
    <source>
        <dbReference type="ARBA" id="ARBA00022763"/>
    </source>
</evidence>
<keyword evidence="2" id="KW-0378">Hydrolase</keyword>
<feature type="domain" description="Uracil-DNA glycosylase-like" evidence="5">
    <location>
        <begin position="121"/>
        <end position="319"/>
    </location>
</feature>
<protein>
    <submittedName>
        <fullName evidence="6">DNA glycosylase</fullName>
    </submittedName>
</protein>
<keyword evidence="1" id="KW-0227">DNA damage</keyword>
<feature type="compositionally biased region" description="Basic and acidic residues" evidence="4">
    <location>
        <begin position="88"/>
        <end position="100"/>
    </location>
</feature>
<dbReference type="FunCoup" id="A0A316V8N7">
    <property type="interactions" value="21"/>
</dbReference>
<dbReference type="CDD" id="cd10028">
    <property type="entry name" value="UDG-F2_TDG_MUG"/>
    <property type="match status" value="1"/>
</dbReference>
<feature type="region of interest" description="Disordered" evidence="4">
    <location>
        <begin position="69"/>
        <end position="103"/>
    </location>
</feature>
<dbReference type="GO" id="GO:0008263">
    <property type="term" value="F:pyrimidine-specific mismatch base pair DNA N-glycosylase activity"/>
    <property type="evidence" value="ECO:0007669"/>
    <property type="project" value="TreeGrafter"/>
</dbReference>
<dbReference type="GeneID" id="37023680"/>
<name>A0A316V8N7_9BASI</name>
<dbReference type="EMBL" id="KZ819605">
    <property type="protein sequence ID" value="PWN32851.1"/>
    <property type="molecule type" value="Genomic_DNA"/>
</dbReference>
<keyword evidence="3" id="KW-0234">DNA repair</keyword>
<dbReference type="STRING" id="1280837.A0A316V8N7"/>
<evidence type="ECO:0000259" key="5">
    <source>
        <dbReference type="Pfam" id="PF03167"/>
    </source>
</evidence>
<dbReference type="AlphaFoldDB" id="A0A316V8N7"/>
<dbReference type="Pfam" id="PF03167">
    <property type="entry name" value="UDG"/>
    <property type="match status" value="1"/>
</dbReference>
<feature type="compositionally biased region" description="Basic and acidic residues" evidence="4">
    <location>
        <begin position="1"/>
        <end position="10"/>
    </location>
</feature>
<keyword evidence="7" id="KW-1185">Reference proteome</keyword>
<dbReference type="GO" id="GO:0006285">
    <property type="term" value="P:base-excision repair, AP site formation"/>
    <property type="evidence" value="ECO:0007669"/>
    <property type="project" value="InterPro"/>
</dbReference>
<accession>A0A316V8N7</accession>
<dbReference type="Gene3D" id="3.40.470.10">
    <property type="entry name" value="Uracil-DNA glycosylase-like domain"/>
    <property type="match status" value="1"/>
</dbReference>
<dbReference type="Proteomes" id="UP000245771">
    <property type="component" value="Unassembled WGS sequence"/>
</dbReference>
<sequence>MTRNAAKEGKSPPLPFRSQKKVVRSTPGGLKQPSMPSLVKREDETNSQISPLFSESFCDSFRFVDTSEAPSRNLRSSIKRGIPLENAHNGKKDDKKRVKPEQATLPDTNWKTAKFLPEVPDHVKDGMDVLMIGSNPGRMSSIKCQHFGHPSNHFYRALFRSGFTSKLFHPSEDFTMLSQKPPFLSIGLTNLAARPTRMAQEVDKTENELGALILTDLIRKHKPRVGVFIGIGVGKAYEQAITKTKRKKEGENEGTFVNVDVPAEVPLVTDKELGMGVGLMLLAIKHVKQEDEESDRPAYTLLFACPSTSGRVTSHQLPEKSECMKRARILAESTLPLEQKQTRSTSTKSVRIELI</sequence>
<dbReference type="InterPro" id="IPR005122">
    <property type="entry name" value="Uracil-DNA_glycosylase-like"/>
</dbReference>